<evidence type="ECO:0000256" key="4">
    <source>
        <dbReference type="ARBA" id="ARBA00022679"/>
    </source>
</evidence>
<organism>
    <name type="scientific">Ixodes scapularis</name>
    <name type="common">Black-legged tick</name>
    <name type="synonym">Deer tick</name>
    <dbReference type="NCBI Taxonomy" id="6945"/>
    <lineage>
        <taxon>Eukaryota</taxon>
        <taxon>Metazoa</taxon>
        <taxon>Ecdysozoa</taxon>
        <taxon>Arthropoda</taxon>
        <taxon>Chelicerata</taxon>
        <taxon>Arachnida</taxon>
        <taxon>Acari</taxon>
        <taxon>Parasitiformes</taxon>
        <taxon>Ixodida</taxon>
        <taxon>Ixodoidea</taxon>
        <taxon>Ixodidae</taxon>
        <taxon>Ixodinae</taxon>
        <taxon>Ixodes</taxon>
    </lineage>
</organism>
<keyword evidence="4 9" id="KW-0808">Transferase</keyword>
<feature type="domain" description="Methyltransferase type 11" evidence="8">
    <location>
        <begin position="95"/>
        <end position="138"/>
    </location>
</feature>
<gene>
    <name evidence="9" type="ORF">IscW_ISCW012374</name>
</gene>
<dbReference type="PANTHER" id="PTHR44307">
    <property type="entry name" value="PHOSPHOETHANOLAMINE METHYLTRANSFERASE"/>
    <property type="match status" value="1"/>
</dbReference>
<dbReference type="Gene3D" id="3.40.50.150">
    <property type="entry name" value="Vaccinia Virus protein VP39"/>
    <property type="match status" value="2"/>
</dbReference>
<comment type="catalytic activity">
    <reaction evidence="7">
        <text>N-methylethanolamine phosphate + S-adenosyl-L-methionine = N,N-dimethylethanolamine phosphate + S-adenosyl-L-homocysteine + H(+)</text>
        <dbReference type="Rhea" id="RHEA:25321"/>
        <dbReference type="ChEBI" id="CHEBI:15378"/>
        <dbReference type="ChEBI" id="CHEBI:57781"/>
        <dbReference type="ChEBI" id="CHEBI:57856"/>
        <dbReference type="ChEBI" id="CHEBI:58641"/>
        <dbReference type="ChEBI" id="CHEBI:59789"/>
        <dbReference type="EC" id="2.1.1.103"/>
    </reaction>
    <physiologicalReaction direction="left-to-right" evidence="7">
        <dbReference type="Rhea" id="RHEA:25322"/>
    </physiologicalReaction>
</comment>
<keyword evidence="11" id="KW-1185">Reference proteome</keyword>
<evidence type="ECO:0000313" key="10">
    <source>
        <dbReference type="EnsemblMetazoa" id="ISCW012374-PA"/>
    </source>
</evidence>
<dbReference type="SUPFAM" id="SSF53335">
    <property type="entry name" value="S-adenosyl-L-methionine-dependent methyltransferases"/>
    <property type="match status" value="2"/>
</dbReference>
<dbReference type="EnsemblMetazoa" id="ISCW012374-RA">
    <property type="protein sequence ID" value="ISCW012374-PA"/>
    <property type="gene ID" value="ISCW012374"/>
</dbReference>
<protein>
    <recommendedName>
        <fullName evidence="5">phosphoethanolamine N-methyltransferase</fullName>
        <ecNumber evidence="5">2.1.1.103</ecNumber>
    </recommendedName>
</protein>
<evidence type="ECO:0000256" key="5">
    <source>
        <dbReference type="ARBA" id="ARBA00035674"/>
    </source>
</evidence>
<dbReference type="InterPro" id="IPR029063">
    <property type="entry name" value="SAM-dependent_MTases_sf"/>
</dbReference>
<dbReference type="VEuPathDB" id="VectorBase:ISCP_037068"/>
<evidence type="ECO:0000313" key="11">
    <source>
        <dbReference type="Proteomes" id="UP000001555"/>
    </source>
</evidence>
<dbReference type="VEuPathDB" id="VectorBase:ISCW012374"/>
<accession>B7QC76</accession>
<dbReference type="Pfam" id="PF08241">
    <property type="entry name" value="Methyltransf_11"/>
    <property type="match status" value="1"/>
</dbReference>
<keyword evidence="3 9" id="KW-0489">Methyltransferase</keyword>
<dbReference type="PANTHER" id="PTHR44307:SF2">
    <property type="entry name" value="PHOSPHOETHANOLAMINE METHYLTRANSFERASE ISOFORM X1"/>
    <property type="match status" value="1"/>
</dbReference>
<evidence type="ECO:0000256" key="3">
    <source>
        <dbReference type="ARBA" id="ARBA00022603"/>
    </source>
</evidence>
<dbReference type="HOGENOM" id="CLU_1850146_0_0_1"/>
<dbReference type="AlphaFoldDB" id="B7QC76"/>
<dbReference type="GO" id="GO:0032259">
    <property type="term" value="P:methylation"/>
    <property type="evidence" value="ECO:0007669"/>
    <property type="project" value="UniProtKB-KW"/>
</dbReference>
<dbReference type="EC" id="2.1.1.103" evidence="5"/>
<evidence type="ECO:0000256" key="2">
    <source>
        <dbReference type="ARBA" id="ARBA00005189"/>
    </source>
</evidence>
<evidence type="ECO:0000259" key="8">
    <source>
        <dbReference type="Pfam" id="PF08241"/>
    </source>
</evidence>
<dbReference type="STRING" id="6945.B7QC76"/>
<evidence type="ECO:0000256" key="6">
    <source>
        <dbReference type="ARBA" id="ARBA00047619"/>
    </source>
</evidence>
<dbReference type="EMBL" id="ABJB010283185">
    <property type="status" value="NOT_ANNOTATED_CDS"/>
    <property type="molecule type" value="Genomic_DNA"/>
</dbReference>
<dbReference type="OrthoDB" id="8300214at2759"/>
<sequence>MMMRVDVVFSNWLYMYLDDAECLTLFEKIFGWLREGGHLFLRESCYKPSGDVKRNSNPTFYRSPSDYYNMLKKVRCQSDAEEYFLFVEKVVNVRAYIKIHFEVLDATRATFEEGSFDVIYSRDTLLHIADKHTLFSRFY</sequence>
<comment type="pathway">
    <text evidence="1">Phospholipid metabolism; phosphatidylcholine biosynthesis.</text>
</comment>
<comment type="pathway">
    <text evidence="2">Lipid metabolism.</text>
</comment>
<proteinExistence type="evidence at protein level"/>
<comment type="catalytic activity">
    <reaction evidence="6">
        <text>N,N-dimethylethanolamine phosphate + S-adenosyl-L-methionine = phosphocholine + S-adenosyl-L-homocysteine + H(+)</text>
        <dbReference type="Rhea" id="RHEA:25325"/>
        <dbReference type="ChEBI" id="CHEBI:15378"/>
        <dbReference type="ChEBI" id="CHEBI:57856"/>
        <dbReference type="ChEBI" id="CHEBI:58641"/>
        <dbReference type="ChEBI" id="CHEBI:59789"/>
        <dbReference type="ChEBI" id="CHEBI:295975"/>
        <dbReference type="EC" id="2.1.1.103"/>
    </reaction>
    <physiologicalReaction direction="left-to-right" evidence="6">
        <dbReference type="Rhea" id="RHEA:25326"/>
    </physiologicalReaction>
</comment>
<dbReference type="InterPro" id="IPR013216">
    <property type="entry name" value="Methyltransf_11"/>
</dbReference>
<dbReference type="EMBL" id="ABJB010929545">
    <property type="status" value="NOT_ANNOTATED_CDS"/>
    <property type="molecule type" value="Genomic_DNA"/>
</dbReference>
<evidence type="ECO:0000256" key="7">
    <source>
        <dbReference type="ARBA" id="ARBA00047841"/>
    </source>
</evidence>
<evidence type="ECO:0007829" key="12">
    <source>
        <dbReference type="PeptideAtlas" id="B7QC76"/>
    </source>
</evidence>
<dbReference type="PaxDb" id="6945-B7QC76"/>
<feature type="non-terminal residue" evidence="9">
    <location>
        <position position="139"/>
    </location>
</feature>
<evidence type="ECO:0000256" key="1">
    <source>
        <dbReference type="ARBA" id="ARBA00004969"/>
    </source>
</evidence>
<keyword evidence="12" id="KW-1267">Proteomics identification</keyword>
<dbReference type="Proteomes" id="UP000001555">
    <property type="component" value="Unassembled WGS sequence"/>
</dbReference>
<evidence type="ECO:0000313" key="9">
    <source>
        <dbReference type="EMBL" id="EEC16448.1"/>
    </source>
</evidence>
<reference evidence="10" key="2">
    <citation type="submission" date="2020-05" db="UniProtKB">
        <authorList>
            <consortium name="EnsemblMetazoa"/>
        </authorList>
    </citation>
    <scope>IDENTIFICATION</scope>
    <source>
        <strain evidence="10">wikel</strain>
    </source>
</reference>
<name>B7QC76_IXOSC</name>
<dbReference type="GO" id="GO:0000234">
    <property type="term" value="F:phosphoethanolamine N-methyltransferase activity"/>
    <property type="evidence" value="ECO:0007669"/>
    <property type="project" value="UniProtKB-EC"/>
</dbReference>
<dbReference type="VEuPathDB" id="VectorBase:ISCI012374"/>
<reference evidence="9 11" key="1">
    <citation type="submission" date="2008-03" db="EMBL/GenBank/DDBJ databases">
        <title>Annotation of Ixodes scapularis.</title>
        <authorList>
            <consortium name="Ixodes scapularis Genome Project Consortium"/>
            <person name="Caler E."/>
            <person name="Hannick L.I."/>
            <person name="Bidwell S."/>
            <person name="Joardar V."/>
            <person name="Thiagarajan M."/>
            <person name="Amedeo P."/>
            <person name="Galinsky K.J."/>
            <person name="Schobel S."/>
            <person name="Inman J."/>
            <person name="Hostetler J."/>
            <person name="Miller J."/>
            <person name="Hammond M."/>
            <person name="Megy K."/>
            <person name="Lawson D."/>
            <person name="Kodira C."/>
            <person name="Sutton G."/>
            <person name="Meyer J."/>
            <person name="Hill C.A."/>
            <person name="Birren B."/>
            <person name="Nene V."/>
            <person name="Collins F."/>
            <person name="Alarcon-Chaidez F."/>
            <person name="Wikel S."/>
            <person name="Strausberg R."/>
        </authorList>
    </citation>
    <scope>NUCLEOTIDE SEQUENCE [LARGE SCALE GENOMIC DNA]</scope>
    <source>
        <strain evidence="11">Wikel</strain>
        <strain evidence="9">Wikel colony</strain>
    </source>
</reference>
<dbReference type="EMBL" id="DS905456">
    <property type="protein sequence ID" value="EEC16448.1"/>
    <property type="molecule type" value="Genomic_DNA"/>
</dbReference>